<evidence type="ECO:0000259" key="7">
    <source>
        <dbReference type="PROSITE" id="PS51194"/>
    </source>
</evidence>
<keyword evidence="4" id="KW-0067">ATP-binding</keyword>
<feature type="region of interest" description="Disordered" evidence="5">
    <location>
        <begin position="805"/>
        <end position="921"/>
    </location>
</feature>
<dbReference type="InterPro" id="IPR001650">
    <property type="entry name" value="Helicase_C-like"/>
</dbReference>
<dbReference type="EMBL" id="JAHGAW010000013">
    <property type="protein sequence ID" value="MBT2188961.1"/>
    <property type="molecule type" value="Genomic_DNA"/>
</dbReference>
<evidence type="ECO:0000256" key="2">
    <source>
        <dbReference type="ARBA" id="ARBA00022801"/>
    </source>
</evidence>
<name>A0A9X1DFL3_9SPHN</name>
<accession>A0A9X1DFL3</accession>
<gene>
    <name evidence="8" type="ORF">KK488_18605</name>
</gene>
<dbReference type="PROSITE" id="PS51194">
    <property type="entry name" value="HELICASE_CTER"/>
    <property type="match status" value="1"/>
</dbReference>
<proteinExistence type="predicted"/>
<dbReference type="PANTHER" id="PTHR12131:SF1">
    <property type="entry name" value="ATP-DEPENDENT RNA HELICASE SUPV3L1, MITOCHONDRIAL-RELATED"/>
    <property type="match status" value="1"/>
</dbReference>
<dbReference type="RefSeq" id="WP_214625210.1">
    <property type="nucleotide sequence ID" value="NZ_JAHGAW010000013.1"/>
</dbReference>
<dbReference type="PANTHER" id="PTHR12131">
    <property type="entry name" value="ATP-DEPENDENT RNA AND DNA HELICASE"/>
    <property type="match status" value="1"/>
</dbReference>
<dbReference type="AlphaFoldDB" id="A0A9X1DFL3"/>
<feature type="domain" description="Helicase C-terminal" evidence="7">
    <location>
        <begin position="162"/>
        <end position="323"/>
    </location>
</feature>
<keyword evidence="3 8" id="KW-0347">Helicase</keyword>
<dbReference type="SUPFAM" id="SSF52540">
    <property type="entry name" value="P-loop containing nucleoside triphosphate hydrolases"/>
    <property type="match status" value="2"/>
</dbReference>
<dbReference type="GO" id="GO:0005524">
    <property type="term" value="F:ATP binding"/>
    <property type="evidence" value="ECO:0007669"/>
    <property type="project" value="UniProtKB-KW"/>
</dbReference>
<protein>
    <submittedName>
        <fullName evidence="8">Helicase</fullName>
    </submittedName>
</protein>
<evidence type="ECO:0000259" key="6">
    <source>
        <dbReference type="PROSITE" id="PS51192"/>
    </source>
</evidence>
<dbReference type="Proteomes" id="UP001138757">
    <property type="component" value="Unassembled WGS sequence"/>
</dbReference>
<dbReference type="Pfam" id="PF00271">
    <property type="entry name" value="Helicase_C"/>
    <property type="match status" value="1"/>
</dbReference>
<dbReference type="GO" id="GO:0004386">
    <property type="term" value="F:helicase activity"/>
    <property type="evidence" value="ECO:0007669"/>
    <property type="project" value="UniProtKB-KW"/>
</dbReference>
<evidence type="ECO:0000256" key="4">
    <source>
        <dbReference type="ARBA" id="ARBA00022840"/>
    </source>
</evidence>
<keyword evidence="1" id="KW-0547">Nucleotide-binding</keyword>
<dbReference type="SMART" id="SM00490">
    <property type="entry name" value="HELICc"/>
    <property type="match status" value="1"/>
</dbReference>
<dbReference type="InterPro" id="IPR050699">
    <property type="entry name" value="RNA-DNA_Helicase"/>
</dbReference>
<evidence type="ECO:0000256" key="1">
    <source>
        <dbReference type="ARBA" id="ARBA00022741"/>
    </source>
</evidence>
<evidence type="ECO:0000313" key="9">
    <source>
        <dbReference type="Proteomes" id="UP001138757"/>
    </source>
</evidence>
<feature type="compositionally biased region" description="Basic and acidic residues" evidence="5">
    <location>
        <begin position="895"/>
        <end position="915"/>
    </location>
</feature>
<dbReference type="InterPro" id="IPR055206">
    <property type="entry name" value="DEXQc_SUV3"/>
</dbReference>
<dbReference type="InterPro" id="IPR014001">
    <property type="entry name" value="Helicase_ATP-bd"/>
</dbReference>
<keyword evidence="2" id="KW-0378">Hydrolase</keyword>
<evidence type="ECO:0000313" key="8">
    <source>
        <dbReference type="EMBL" id="MBT2188961.1"/>
    </source>
</evidence>
<evidence type="ECO:0000256" key="5">
    <source>
        <dbReference type="SAM" id="MobiDB-lite"/>
    </source>
</evidence>
<organism evidence="8 9">
    <name type="scientific">Sphingobium nicotianae</name>
    <dbReference type="NCBI Taxonomy" id="2782607"/>
    <lineage>
        <taxon>Bacteria</taxon>
        <taxon>Pseudomonadati</taxon>
        <taxon>Pseudomonadota</taxon>
        <taxon>Alphaproteobacteria</taxon>
        <taxon>Sphingomonadales</taxon>
        <taxon>Sphingomonadaceae</taxon>
        <taxon>Sphingobium</taxon>
    </lineage>
</organism>
<dbReference type="Gene3D" id="3.40.50.300">
    <property type="entry name" value="P-loop containing nucleotide triphosphate hydrolases"/>
    <property type="match status" value="2"/>
</dbReference>
<sequence length="935" mass="102146">MPSHASAAQKAVLGPTNTGKTHLAIERMCGHSSGLMGFPLRLLAREVYDRVARIKGADQVALLTGEERIAPPNARYVMATAEAMPVRGGFGSFKDFAFVGVDEIQLAADPERGHIFTDRMLHARGREETMLLGSASMAPLVRALLPDAEIVTRPRFSTLRYAGSAKLSRLPKRSAIVAFSVEEVYRVAEQLRRHRGGAAVVMGALSPATRNAQVAMFEAGEVDYLVATDAIGMGLNLNVDHVAFASLRKFDGQRTRRLTVAEMAQIAGRAGRHQRDGTFGDIGASDGPPAFTAEEVERIEEHRFDKIDQIFWREADLPMEDVDTLIEALEERPDRPGLRAAPEAIDLAVLKYLADLPDVRARARGKIQVARLWAACSVPDFQKLGLEHHARTIHRLWTWLSQGNGHIPQDWFAGQLARLDNVQGDVDALAGRIAAVRIWAYVAQRDDWLAQPVEMAARARALEDRLSDALHGALRQRFVDRRASALLRRNGDNDAFLSVDVDSAGNVTVDGHKIGTMRGFRFAVDPAARASERRLLLAAAQRRLGAHLNEMAQALLAVDDKAFTLASQPGGDAQIIWNGHPVATLKAGQRLLGPEMQLDSGLSALAPEVQQGVRDRLSLWIRGQLDRHIPALLKMEAGATDPEVPPPVRAVLAQLADAGGIMPRIALDEALGQVAKDDRAHLRKAGVVIGVMDLYHPGLMKPAAAQWRMALLALKQSTPLVALPAAGAVLLPAGEELDETGAGIAGFRKLGDAWLRIDMVERLARGAHEAIAAGKPYGADDPTIVSIGLNEASFLDLMRQAGFRPVPDAAEGAPNWSFRGRPKVRPPRPAGDQRRRRPNDQPRGEQPRERQARDRPQRTDRPDRNQVQRPDGERPRDDRKGKGPRQNDGQGPRGRPQDRGKDRDRGNDRGPREPRQIVATGKALAGLGALFGREE</sequence>
<reference evidence="8" key="1">
    <citation type="submission" date="2021-05" db="EMBL/GenBank/DDBJ databases">
        <title>Genome of Sphingobium sp. strain.</title>
        <authorList>
            <person name="Fan R."/>
        </authorList>
    </citation>
    <scope>NUCLEOTIDE SEQUENCE</scope>
    <source>
        <strain evidence="8">H33</strain>
    </source>
</reference>
<dbReference type="InterPro" id="IPR027417">
    <property type="entry name" value="P-loop_NTPase"/>
</dbReference>
<evidence type="ECO:0000256" key="3">
    <source>
        <dbReference type="ARBA" id="ARBA00022806"/>
    </source>
</evidence>
<comment type="caution">
    <text evidence="8">The sequence shown here is derived from an EMBL/GenBank/DDBJ whole genome shotgun (WGS) entry which is preliminary data.</text>
</comment>
<keyword evidence="9" id="KW-1185">Reference proteome</keyword>
<dbReference type="GO" id="GO:0016787">
    <property type="term" value="F:hydrolase activity"/>
    <property type="evidence" value="ECO:0007669"/>
    <property type="project" value="UniProtKB-KW"/>
</dbReference>
<feature type="compositionally biased region" description="Basic and acidic residues" evidence="5">
    <location>
        <begin position="838"/>
        <end position="881"/>
    </location>
</feature>
<feature type="domain" description="Helicase ATP-binding" evidence="6">
    <location>
        <begin position="1"/>
        <end position="155"/>
    </location>
</feature>
<dbReference type="Pfam" id="PF22527">
    <property type="entry name" value="DEXQc_Suv3"/>
    <property type="match status" value="1"/>
</dbReference>
<dbReference type="PROSITE" id="PS51192">
    <property type="entry name" value="HELICASE_ATP_BIND_1"/>
    <property type="match status" value="1"/>
</dbReference>